<reference evidence="8 9" key="1">
    <citation type="journal article" date="2019" name="Front. Genet.">
        <title>Whole-Genome Sequencing of the Opportunistic Yeast Pathogen Candida inconspicua Uncovers Its Hybrid Origin.</title>
        <authorList>
            <person name="Mixao V."/>
            <person name="Hansen A.P."/>
            <person name="Saus E."/>
            <person name="Boekhout T."/>
            <person name="Lass-Florl C."/>
            <person name="Gabaldon T."/>
        </authorList>
    </citation>
    <scope>NUCLEOTIDE SEQUENCE [LARGE SCALE GENOMIC DNA]</scope>
    <source>
        <strain evidence="8 9">CBS 180</strain>
    </source>
</reference>
<dbReference type="CDD" id="cd00067">
    <property type="entry name" value="GAL4"/>
    <property type="match status" value="1"/>
</dbReference>
<feature type="domain" description="Zn(2)-C6 fungal-type" evidence="7">
    <location>
        <begin position="46"/>
        <end position="78"/>
    </location>
</feature>
<evidence type="ECO:0000256" key="3">
    <source>
        <dbReference type="ARBA" id="ARBA00023125"/>
    </source>
</evidence>
<proteinExistence type="predicted"/>
<dbReference type="PANTHER" id="PTHR31069:SF12">
    <property type="entry name" value="TRANSCRIPTION FACTOR DOMAIN-CONTAINING PROTEIN"/>
    <property type="match status" value="1"/>
</dbReference>
<organism evidence="8 9">
    <name type="scientific">Pichia inconspicua</name>
    <dbReference type="NCBI Taxonomy" id="52247"/>
    <lineage>
        <taxon>Eukaryota</taxon>
        <taxon>Fungi</taxon>
        <taxon>Dikarya</taxon>
        <taxon>Ascomycota</taxon>
        <taxon>Saccharomycotina</taxon>
        <taxon>Pichiomycetes</taxon>
        <taxon>Pichiales</taxon>
        <taxon>Pichiaceae</taxon>
        <taxon>Pichia</taxon>
    </lineage>
</organism>
<dbReference type="GO" id="GO:0000978">
    <property type="term" value="F:RNA polymerase II cis-regulatory region sequence-specific DNA binding"/>
    <property type="evidence" value="ECO:0007669"/>
    <property type="project" value="TreeGrafter"/>
</dbReference>
<dbReference type="InterPro" id="IPR007219">
    <property type="entry name" value="XnlR_reg_dom"/>
</dbReference>
<dbReference type="InterPro" id="IPR001138">
    <property type="entry name" value="Zn2Cys6_DnaBD"/>
</dbReference>
<feature type="region of interest" description="Disordered" evidence="6">
    <location>
        <begin position="1"/>
        <end position="37"/>
    </location>
</feature>
<dbReference type="PANTHER" id="PTHR31069">
    <property type="entry name" value="OLEATE-ACTIVATED TRANSCRIPTION FACTOR 1-RELATED"/>
    <property type="match status" value="1"/>
</dbReference>
<dbReference type="AlphaFoldDB" id="A0A4T0X761"/>
<dbReference type="InterPro" id="IPR036864">
    <property type="entry name" value="Zn2-C6_fun-type_DNA-bd_sf"/>
</dbReference>
<dbReference type="GO" id="GO:0006351">
    <property type="term" value="P:DNA-templated transcription"/>
    <property type="evidence" value="ECO:0007669"/>
    <property type="project" value="InterPro"/>
</dbReference>
<dbReference type="SUPFAM" id="SSF57701">
    <property type="entry name" value="Zn2/Cys6 DNA-binding domain"/>
    <property type="match status" value="1"/>
</dbReference>
<dbReference type="GO" id="GO:0005634">
    <property type="term" value="C:nucleus"/>
    <property type="evidence" value="ECO:0007669"/>
    <property type="project" value="TreeGrafter"/>
</dbReference>
<dbReference type="PROSITE" id="PS00463">
    <property type="entry name" value="ZN2_CY6_FUNGAL_1"/>
    <property type="match status" value="1"/>
</dbReference>
<evidence type="ECO:0000259" key="7">
    <source>
        <dbReference type="PROSITE" id="PS50048"/>
    </source>
</evidence>
<dbReference type="OrthoDB" id="2943660at2759"/>
<dbReference type="SMART" id="SM00906">
    <property type="entry name" value="Fungal_trans"/>
    <property type="match status" value="1"/>
</dbReference>
<dbReference type="GO" id="GO:0045944">
    <property type="term" value="P:positive regulation of transcription by RNA polymerase II"/>
    <property type="evidence" value="ECO:0007669"/>
    <property type="project" value="TreeGrafter"/>
</dbReference>
<evidence type="ECO:0000256" key="6">
    <source>
        <dbReference type="SAM" id="MobiDB-lite"/>
    </source>
</evidence>
<evidence type="ECO:0000256" key="5">
    <source>
        <dbReference type="ARBA" id="ARBA00023242"/>
    </source>
</evidence>
<evidence type="ECO:0000256" key="4">
    <source>
        <dbReference type="ARBA" id="ARBA00023163"/>
    </source>
</evidence>
<keyword evidence="1" id="KW-0479">Metal-binding</keyword>
<sequence length="965" mass="111000">MDSVLYTNETKQSEDPDFTQSPAEESSLQEIKTGGQKVKRNRIPLSCEFCRRRKAKCDRQRPYCGTCARNDKKTECIYVEAVQKKKSSVKRRTSKGSEKSDTKPKIVSNPSIVLPPHFNISPLTKLPNIEKKTSKVSNLLSPVPHYIHPLRGKMPETGMAANLSPTFQTLQETEHNGIKKNGFHQLLMDNNNSFVSTPYISQLSEKPFAGSPFSLNNYQNLSRAESIISNKIMEIPKYGKLYDSIGIDQNDSINFYENFNSMFCQQEKIINYGPLAWMSLIMKDPFCRPIREEVMKHKENMIFLSKRDDGTNSKFLMSLGFDDNKEIDISVSLGEKINFEMNGAEKFGSPFAGLHVKTNNIISQKTSDDKYLLHQILLVLPCKRVIWLLIDRFFTHVYPVFPYLDQFYFISDVEMILKESKYLNPESEEIIQTLSIHKKLDFATLGILLLVLKLAESSYDDTAEDEKDSNYNFLQKYKISDDIVIVAEMCLDKFNILKKCAFPVFQLALLLRHYEIYSGSTDVSNPGGHILISLLIQLATSLGLNRDPSKMDFTMNNRKMGNLWRKIWYGLVSIDTKQVMLFGNGKAISDDFYDTQLPSFDEASSNIDDLELERKVIEKIKLNFHYDQLCSKLACYACSLTKTPNVRQILDQLLDLEKATIERFGTLKDIIRKEATTHAKKLAKFWDVLIYVQVMGLVDCIYSNLFIYFQKLKNYKAAKFVRFKGIYILFQTFSNLEAITVDSSQLFGAGLTMVISQVVLPIIHKGWIGLSSTYVGVFLARDKLKDKEDTSRKNQLLMTVLSNITGSGQIYLAVLKRLSGHCFYAWKLMKAHSFILELIRNKRFIFNSLTHLYNLLEEMTEEDCLNLLEVTNTKNYLDVDKESTLFKTLKDCILHNNIDQVIDIDFYKNSNCFGFESMHDDLNSYIDSRVPLEMYTKSGEIDNFWRNVFAQRKSSATVSYWRVTC</sequence>
<evidence type="ECO:0000313" key="9">
    <source>
        <dbReference type="Proteomes" id="UP000307173"/>
    </source>
</evidence>
<evidence type="ECO:0000313" key="8">
    <source>
        <dbReference type="EMBL" id="TID31406.1"/>
    </source>
</evidence>
<dbReference type="SMART" id="SM00066">
    <property type="entry name" value="GAL4"/>
    <property type="match status" value="1"/>
</dbReference>
<dbReference type="Pfam" id="PF04082">
    <property type="entry name" value="Fungal_trans"/>
    <property type="match status" value="1"/>
</dbReference>
<gene>
    <name evidence="8" type="ORF">CANINC_000001</name>
</gene>
<keyword evidence="4" id="KW-0804">Transcription</keyword>
<dbReference type="GO" id="GO:0000981">
    <property type="term" value="F:DNA-binding transcription factor activity, RNA polymerase II-specific"/>
    <property type="evidence" value="ECO:0007669"/>
    <property type="project" value="InterPro"/>
</dbReference>
<feature type="region of interest" description="Disordered" evidence="6">
    <location>
        <begin position="87"/>
        <end position="110"/>
    </location>
</feature>
<accession>A0A4T0X761</accession>
<evidence type="ECO:0000256" key="2">
    <source>
        <dbReference type="ARBA" id="ARBA00023015"/>
    </source>
</evidence>
<comment type="caution">
    <text evidence="8">The sequence shown here is derived from an EMBL/GenBank/DDBJ whole genome shotgun (WGS) entry which is preliminary data.</text>
</comment>
<dbReference type="InterPro" id="IPR050675">
    <property type="entry name" value="OAF3"/>
</dbReference>
<protein>
    <recommendedName>
        <fullName evidence="7">Zn(2)-C6 fungal-type domain-containing protein</fullName>
    </recommendedName>
</protein>
<feature type="compositionally biased region" description="Polar residues" evidence="6">
    <location>
        <begin position="1"/>
        <end position="10"/>
    </location>
</feature>
<name>A0A4T0X761_9ASCO</name>
<keyword evidence="5" id="KW-0539">Nucleus</keyword>
<dbReference type="GO" id="GO:0008270">
    <property type="term" value="F:zinc ion binding"/>
    <property type="evidence" value="ECO:0007669"/>
    <property type="project" value="InterPro"/>
</dbReference>
<dbReference type="EMBL" id="SELW01000001">
    <property type="protein sequence ID" value="TID31406.1"/>
    <property type="molecule type" value="Genomic_DNA"/>
</dbReference>
<keyword evidence="9" id="KW-1185">Reference proteome</keyword>
<feature type="compositionally biased region" description="Polar residues" evidence="6">
    <location>
        <begin position="18"/>
        <end position="30"/>
    </location>
</feature>
<dbReference type="Gene3D" id="4.10.240.10">
    <property type="entry name" value="Zn(2)-C6 fungal-type DNA-binding domain"/>
    <property type="match status" value="1"/>
</dbReference>
<keyword evidence="3" id="KW-0238">DNA-binding</keyword>
<keyword evidence="2" id="KW-0805">Transcription regulation</keyword>
<dbReference type="PROSITE" id="PS50048">
    <property type="entry name" value="ZN2_CY6_FUNGAL_2"/>
    <property type="match status" value="1"/>
</dbReference>
<evidence type="ECO:0000256" key="1">
    <source>
        <dbReference type="ARBA" id="ARBA00022723"/>
    </source>
</evidence>
<dbReference type="Pfam" id="PF00172">
    <property type="entry name" value="Zn_clus"/>
    <property type="match status" value="1"/>
</dbReference>
<feature type="compositionally biased region" description="Basic and acidic residues" evidence="6">
    <location>
        <begin position="95"/>
        <end position="104"/>
    </location>
</feature>
<dbReference type="Proteomes" id="UP000307173">
    <property type="component" value="Unassembled WGS sequence"/>
</dbReference>
<dbReference type="CDD" id="cd12148">
    <property type="entry name" value="fungal_TF_MHR"/>
    <property type="match status" value="1"/>
</dbReference>